<sequence>MAAPQKIFYKGTDNDFIIFIEESDSVEKYQKGDTTIPLIDILSIYKVFTNRTGGSEGVLDEASKSELSNEFGTTDIDKVIKTILKDGEKNGAANVQRGGSSTNDSIGAGATGN</sequence>
<dbReference type="InterPro" id="IPR019783">
    <property type="entry name" value="SDO1/SBDS_N"/>
</dbReference>
<organism evidence="3 4">
    <name type="scientific">[Candida] anglica</name>
    <dbReference type="NCBI Taxonomy" id="148631"/>
    <lineage>
        <taxon>Eukaryota</taxon>
        <taxon>Fungi</taxon>
        <taxon>Dikarya</taxon>
        <taxon>Ascomycota</taxon>
        <taxon>Saccharomycotina</taxon>
        <taxon>Pichiomycetes</taxon>
        <taxon>Debaryomycetaceae</taxon>
        <taxon>Kurtzmaniella</taxon>
    </lineage>
</organism>
<protein>
    <submittedName>
        <fullName evidence="3">Restriction of telomere capping protein 3</fullName>
    </submittedName>
</protein>
<evidence type="ECO:0000313" key="4">
    <source>
        <dbReference type="Proteomes" id="UP001497600"/>
    </source>
</evidence>
<dbReference type="InterPro" id="IPR036786">
    <property type="entry name" value="Ribosome_mat_SBDS_N_sf"/>
</dbReference>
<evidence type="ECO:0000313" key="3">
    <source>
        <dbReference type="EMBL" id="CAK7904918.1"/>
    </source>
</evidence>
<dbReference type="SUPFAM" id="SSF89895">
    <property type="entry name" value="FYSH domain"/>
    <property type="match status" value="1"/>
</dbReference>
<evidence type="ECO:0000256" key="1">
    <source>
        <dbReference type="SAM" id="MobiDB-lite"/>
    </source>
</evidence>
<dbReference type="Proteomes" id="UP001497600">
    <property type="component" value="Chromosome D"/>
</dbReference>
<accession>A0ABP0EBB6</accession>
<dbReference type="Gene3D" id="3.30.1250.10">
    <property type="entry name" value="Ribosome maturation protein SBDS, N-terminal domain"/>
    <property type="match status" value="1"/>
</dbReference>
<proteinExistence type="predicted"/>
<feature type="domain" description="Ribosome maturation protein SDO1/SBDS N-terminal" evidence="2">
    <location>
        <begin position="5"/>
        <end position="93"/>
    </location>
</feature>
<keyword evidence="4" id="KW-1185">Reference proteome</keyword>
<reference evidence="3 4" key="1">
    <citation type="submission" date="2024-01" db="EMBL/GenBank/DDBJ databases">
        <authorList>
            <consortium name="Genoscope - CEA"/>
            <person name="William W."/>
        </authorList>
    </citation>
    <scope>NUCLEOTIDE SEQUENCE [LARGE SCALE GENOMIC DNA]</scope>
    <source>
        <strain evidence="3 4">29B2s-10</strain>
    </source>
</reference>
<dbReference type="EMBL" id="OZ004256">
    <property type="protein sequence ID" value="CAK7904918.1"/>
    <property type="molecule type" value="Genomic_DNA"/>
</dbReference>
<gene>
    <name evidence="3" type="primary">RTC3</name>
    <name evidence="3" type="ORF">CAAN4_D11628</name>
</gene>
<evidence type="ECO:0000259" key="2">
    <source>
        <dbReference type="Pfam" id="PF01172"/>
    </source>
</evidence>
<dbReference type="Pfam" id="PF01172">
    <property type="entry name" value="SBDS_N"/>
    <property type="match status" value="1"/>
</dbReference>
<feature type="region of interest" description="Disordered" evidence="1">
    <location>
        <begin position="91"/>
        <end position="113"/>
    </location>
</feature>
<name>A0ABP0EBB6_9ASCO</name>